<feature type="region of interest" description="Disordered" evidence="1">
    <location>
        <begin position="1"/>
        <end position="24"/>
    </location>
</feature>
<comment type="caution">
    <text evidence="2">The sequence shown here is derived from an EMBL/GenBank/DDBJ whole genome shotgun (WGS) entry which is preliminary data.</text>
</comment>
<gene>
    <name evidence="2" type="ORF">DFH07DRAFT_780011</name>
</gene>
<dbReference type="EMBL" id="JARJLG010000155">
    <property type="protein sequence ID" value="KAJ7735390.1"/>
    <property type="molecule type" value="Genomic_DNA"/>
</dbReference>
<feature type="compositionally biased region" description="Polar residues" evidence="1">
    <location>
        <begin position="52"/>
        <end position="64"/>
    </location>
</feature>
<dbReference type="Proteomes" id="UP001215280">
    <property type="component" value="Unassembled WGS sequence"/>
</dbReference>
<reference evidence="2" key="1">
    <citation type="submission" date="2023-03" db="EMBL/GenBank/DDBJ databases">
        <title>Massive genome expansion in bonnet fungi (Mycena s.s.) driven by repeated elements and novel gene families across ecological guilds.</title>
        <authorList>
            <consortium name="Lawrence Berkeley National Laboratory"/>
            <person name="Harder C.B."/>
            <person name="Miyauchi S."/>
            <person name="Viragh M."/>
            <person name="Kuo A."/>
            <person name="Thoen E."/>
            <person name="Andreopoulos B."/>
            <person name="Lu D."/>
            <person name="Skrede I."/>
            <person name="Drula E."/>
            <person name="Henrissat B."/>
            <person name="Morin E."/>
            <person name="Kohler A."/>
            <person name="Barry K."/>
            <person name="LaButti K."/>
            <person name="Morin E."/>
            <person name="Salamov A."/>
            <person name="Lipzen A."/>
            <person name="Mereny Z."/>
            <person name="Hegedus B."/>
            <person name="Baldrian P."/>
            <person name="Stursova M."/>
            <person name="Weitz H."/>
            <person name="Taylor A."/>
            <person name="Grigoriev I.V."/>
            <person name="Nagy L.G."/>
            <person name="Martin F."/>
            <person name="Kauserud H."/>
        </authorList>
    </citation>
    <scope>NUCLEOTIDE SEQUENCE</scope>
    <source>
        <strain evidence="2">CBHHK188m</strain>
    </source>
</reference>
<evidence type="ECO:0000313" key="3">
    <source>
        <dbReference type="Proteomes" id="UP001215280"/>
    </source>
</evidence>
<protein>
    <submittedName>
        <fullName evidence="2">Uncharacterized protein</fullName>
    </submittedName>
</protein>
<sequence>MLSSPHLVPTRCGHTPTVSAGSSAATHTDLREVVYVRTGAGVVGICTTQAEESGVRQNTSSTASDESDELAERPYGTVQTLVEYSVDTVFKGTFPTTRERNSIFYPNYYFDHNPKTRRLALVVTSNEDSLSLFGCSVDSWIIKRRKHMEGDAEMHEPETKSSQIGRDALVDRVRGRLRREDIKRTMGAVAEEASHAIAAPMFETSIESVLHQSKTAGLPRVHLPAWPWVLLPLVFVKNIFRNPSGDPILEFTRFWLGYSSRKTQCERWASMMDPVACEAMSSMGGRTAAVLRNLLLSNMDFMDVP</sequence>
<dbReference type="AlphaFoldDB" id="A0AAD7MWK7"/>
<keyword evidence="3" id="KW-1185">Reference proteome</keyword>
<organism evidence="2 3">
    <name type="scientific">Mycena maculata</name>
    <dbReference type="NCBI Taxonomy" id="230809"/>
    <lineage>
        <taxon>Eukaryota</taxon>
        <taxon>Fungi</taxon>
        <taxon>Dikarya</taxon>
        <taxon>Basidiomycota</taxon>
        <taxon>Agaricomycotina</taxon>
        <taxon>Agaricomycetes</taxon>
        <taxon>Agaricomycetidae</taxon>
        <taxon>Agaricales</taxon>
        <taxon>Marasmiineae</taxon>
        <taxon>Mycenaceae</taxon>
        <taxon>Mycena</taxon>
    </lineage>
</organism>
<evidence type="ECO:0000313" key="2">
    <source>
        <dbReference type="EMBL" id="KAJ7735390.1"/>
    </source>
</evidence>
<evidence type="ECO:0000256" key="1">
    <source>
        <dbReference type="SAM" id="MobiDB-lite"/>
    </source>
</evidence>
<name>A0AAD7MWK7_9AGAR</name>
<accession>A0AAD7MWK7</accession>
<feature type="region of interest" description="Disordered" evidence="1">
    <location>
        <begin position="52"/>
        <end position="72"/>
    </location>
</feature>
<proteinExistence type="predicted"/>